<evidence type="ECO:0000313" key="3">
    <source>
        <dbReference type="Proteomes" id="UP000838308"/>
    </source>
</evidence>
<dbReference type="EMBL" id="CALBWS010000013">
    <property type="protein sequence ID" value="CAH2715069.1"/>
    <property type="molecule type" value="Genomic_DNA"/>
</dbReference>
<comment type="caution">
    <text evidence="2">The sequence shown here is derived from an EMBL/GenBank/DDBJ whole genome shotgun (WGS) entry which is preliminary data.</text>
</comment>
<keyword evidence="3" id="KW-1185">Reference proteome</keyword>
<dbReference type="PANTHER" id="PTHR35024:SF4">
    <property type="entry name" value="POLYMER-FORMING CYTOSKELETAL PROTEIN"/>
    <property type="match status" value="1"/>
</dbReference>
<accession>A0ABM9ESG9</accession>
<dbReference type="InterPro" id="IPR007607">
    <property type="entry name" value="BacA/B"/>
</dbReference>
<evidence type="ECO:0008006" key="4">
    <source>
        <dbReference type="Google" id="ProtNLM"/>
    </source>
</evidence>
<dbReference type="RefSeq" id="WP_248735373.1">
    <property type="nucleotide sequence ID" value="NZ_CALBWS010000013.1"/>
</dbReference>
<gene>
    <name evidence="2" type="ORF">BACCIP111895_02253</name>
</gene>
<organism evidence="2 3">
    <name type="scientific">Neobacillus rhizosphaerae</name>
    <dbReference type="NCBI Taxonomy" id="2880965"/>
    <lineage>
        <taxon>Bacteria</taxon>
        <taxon>Bacillati</taxon>
        <taxon>Bacillota</taxon>
        <taxon>Bacilli</taxon>
        <taxon>Bacillales</taxon>
        <taxon>Bacillaceae</taxon>
        <taxon>Neobacillus</taxon>
    </lineage>
</organism>
<dbReference type="Proteomes" id="UP000838308">
    <property type="component" value="Unassembled WGS sequence"/>
</dbReference>
<evidence type="ECO:0000313" key="2">
    <source>
        <dbReference type="EMBL" id="CAH2715069.1"/>
    </source>
</evidence>
<name>A0ABM9ESG9_9BACI</name>
<protein>
    <recommendedName>
        <fullName evidence="4">Cytoplasmic protein</fullName>
    </recommendedName>
</protein>
<sequence length="240" mass="25815">METKNRGDLVINGIGASNGGQFHLVTLNGRGTVNSDLECSEFECNGSGTVNGNVTANTAKVSGNASFKGTIESQKFTVDGTAKIGQNLYAKQLQVSGKASVGGKVKAEEIKLRGILTIGEDCEAETFKAQYRFTIGGLLNADQVDIEIYGECKAQEIGGQTIIVKQHKGSFMGTIFKPFFKTQLETDLIEGDRIELENTIAKVVRGNQVRIGPNCHIGVVEYTEEFSQDKNAIVGESRKA</sequence>
<proteinExistence type="inferred from homology"/>
<evidence type="ECO:0000256" key="1">
    <source>
        <dbReference type="ARBA" id="ARBA00044755"/>
    </source>
</evidence>
<dbReference type="PANTHER" id="PTHR35024">
    <property type="entry name" value="HYPOTHETICAL CYTOSOLIC PROTEIN"/>
    <property type="match status" value="1"/>
</dbReference>
<comment type="similarity">
    <text evidence="1">Belongs to the bactofilin family.</text>
</comment>
<reference evidence="2" key="1">
    <citation type="submission" date="2022-04" db="EMBL/GenBank/DDBJ databases">
        <authorList>
            <person name="Criscuolo A."/>
        </authorList>
    </citation>
    <scope>NUCLEOTIDE SEQUENCE</scope>
    <source>
        <strain evidence="2">CIP111895</strain>
    </source>
</reference>